<feature type="transmembrane region" description="Helical" evidence="1">
    <location>
        <begin position="16"/>
        <end position="34"/>
    </location>
</feature>
<accession>A0A0K2UR95</accession>
<feature type="transmembrane region" description="Helical" evidence="1">
    <location>
        <begin position="46"/>
        <end position="70"/>
    </location>
</feature>
<reference evidence="2" key="1">
    <citation type="submission" date="2014-05" db="EMBL/GenBank/DDBJ databases">
        <authorList>
            <person name="Chronopoulou M."/>
        </authorList>
    </citation>
    <scope>NUCLEOTIDE SEQUENCE</scope>
    <source>
        <tissue evidence="2">Whole organism</tissue>
    </source>
</reference>
<dbReference type="AlphaFoldDB" id="A0A0K2UR95"/>
<evidence type="ECO:0000256" key="1">
    <source>
        <dbReference type="SAM" id="Phobius"/>
    </source>
</evidence>
<name>A0A0K2UR95_LEPSM</name>
<organism evidence="2">
    <name type="scientific">Lepeophtheirus salmonis</name>
    <name type="common">Salmon louse</name>
    <name type="synonym">Caligus salmonis</name>
    <dbReference type="NCBI Taxonomy" id="72036"/>
    <lineage>
        <taxon>Eukaryota</taxon>
        <taxon>Metazoa</taxon>
        <taxon>Ecdysozoa</taxon>
        <taxon>Arthropoda</taxon>
        <taxon>Crustacea</taxon>
        <taxon>Multicrustacea</taxon>
        <taxon>Hexanauplia</taxon>
        <taxon>Copepoda</taxon>
        <taxon>Siphonostomatoida</taxon>
        <taxon>Caligidae</taxon>
        <taxon>Lepeophtheirus</taxon>
    </lineage>
</organism>
<keyword evidence="1" id="KW-0812">Transmembrane</keyword>
<dbReference type="EMBL" id="HACA01023417">
    <property type="protein sequence ID" value="CDW40778.1"/>
    <property type="molecule type" value="Transcribed_RNA"/>
</dbReference>
<keyword evidence="1" id="KW-0472">Membrane</keyword>
<protein>
    <submittedName>
        <fullName evidence="2">Uncharacterized protein</fullName>
    </submittedName>
</protein>
<evidence type="ECO:0000313" key="2">
    <source>
        <dbReference type="EMBL" id="CDW40778.1"/>
    </source>
</evidence>
<proteinExistence type="predicted"/>
<keyword evidence="1" id="KW-1133">Transmembrane helix</keyword>
<sequence>KVLVGLRLEFRTNSKVILGNVLTTYRVGFVFTFFPTLSELFTGNLVYVLAAPKLSLIVRGTTLIIGYSFFRISVDSIILHSGENSTNKTTVPSLKKE</sequence>
<feature type="non-terminal residue" evidence="2">
    <location>
        <position position="1"/>
    </location>
</feature>